<accession>A0ABY7U3A7</accession>
<protein>
    <submittedName>
        <fullName evidence="1">Uncharacterized protein</fullName>
    </submittedName>
</protein>
<proteinExistence type="predicted"/>
<gene>
    <name evidence="1" type="ORF">PQ457_18935</name>
</gene>
<dbReference type="RefSeq" id="WP_273619376.1">
    <property type="nucleotide sequence ID" value="NZ_CP117418.1"/>
</dbReference>
<name>A0ABY7U3A7_9SPHN</name>
<reference evidence="1 2" key="1">
    <citation type="submission" date="2023-02" db="EMBL/GenBank/DDBJ databases">
        <title>Genome sequence of Novosphingobium humi KACC 19094.</title>
        <authorList>
            <person name="Kim S."/>
            <person name="Heo J."/>
            <person name="Kwon S.-W."/>
        </authorList>
    </citation>
    <scope>NUCLEOTIDE SEQUENCE [LARGE SCALE GENOMIC DNA]</scope>
    <source>
        <strain evidence="1 2">KACC 19094</strain>
        <plasmid evidence="1 2">unnamed1</plasmid>
    </source>
</reference>
<sequence>MKTNRALEAARAREDREKCRDWLIPHMSDGKPKLHTKDGYRDLARQEFSFSSAAFNDAWIWAVEDTGRQDWYESRGRNEEA</sequence>
<dbReference type="Proteomes" id="UP001218231">
    <property type="component" value="Plasmid unnamed1"/>
</dbReference>
<evidence type="ECO:0000313" key="2">
    <source>
        <dbReference type="Proteomes" id="UP001218231"/>
    </source>
</evidence>
<geneLocation type="plasmid" evidence="1 2">
    <name>unnamed1</name>
</geneLocation>
<dbReference type="EMBL" id="CP117418">
    <property type="protein sequence ID" value="WCT79090.1"/>
    <property type="molecule type" value="Genomic_DNA"/>
</dbReference>
<keyword evidence="1" id="KW-0614">Plasmid</keyword>
<evidence type="ECO:0000313" key="1">
    <source>
        <dbReference type="EMBL" id="WCT79090.1"/>
    </source>
</evidence>
<keyword evidence="2" id="KW-1185">Reference proteome</keyword>
<organism evidence="1 2">
    <name type="scientific">Novosphingobium humi</name>
    <dbReference type="NCBI Taxonomy" id="2282397"/>
    <lineage>
        <taxon>Bacteria</taxon>
        <taxon>Pseudomonadati</taxon>
        <taxon>Pseudomonadota</taxon>
        <taxon>Alphaproteobacteria</taxon>
        <taxon>Sphingomonadales</taxon>
        <taxon>Sphingomonadaceae</taxon>
        <taxon>Novosphingobium</taxon>
    </lineage>
</organism>